<keyword evidence="4" id="KW-1185">Reference proteome</keyword>
<keyword evidence="2" id="KW-1133">Transmembrane helix</keyword>
<organism evidence="3 4">
    <name type="scientific">Colletotrichum destructivum</name>
    <dbReference type="NCBI Taxonomy" id="34406"/>
    <lineage>
        <taxon>Eukaryota</taxon>
        <taxon>Fungi</taxon>
        <taxon>Dikarya</taxon>
        <taxon>Ascomycota</taxon>
        <taxon>Pezizomycotina</taxon>
        <taxon>Sordariomycetes</taxon>
        <taxon>Hypocreomycetidae</taxon>
        <taxon>Glomerellales</taxon>
        <taxon>Glomerellaceae</taxon>
        <taxon>Colletotrichum</taxon>
        <taxon>Colletotrichum destructivum species complex</taxon>
    </lineage>
</organism>
<feature type="compositionally biased region" description="Basic and acidic residues" evidence="1">
    <location>
        <begin position="33"/>
        <end position="52"/>
    </location>
</feature>
<evidence type="ECO:0000313" key="4">
    <source>
        <dbReference type="Proteomes" id="UP001322277"/>
    </source>
</evidence>
<feature type="region of interest" description="Disordered" evidence="1">
    <location>
        <begin position="33"/>
        <end position="76"/>
    </location>
</feature>
<dbReference type="Proteomes" id="UP001322277">
    <property type="component" value="Chromosome 4"/>
</dbReference>
<dbReference type="KEGG" id="cdet:87942845"/>
<evidence type="ECO:0000256" key="1">
    <source>
        <dbReference type="SAM" id="MobiDB-lite"/>
    </source>
</evidence>
<dbReference type="AlphaFoldDB" id="A0AAX4IEE3"/>
<dbReference type="EMBL" id="CP137308">
    <property type="protein sequence ID" value="WQF81328.1"/>
    <property type="molecule type" value="Genomic_DNA"/>
</dbReference>
<accession>A0AAX4IEE3</accession>
<keyword evidence="2" id="KW-0472">Membrane</keyword>
<feature type="transmembrane region" description="Helical" evidence="2">
    <location>
        <begin position="6"/>
        <end position="24"/>
    </location>
</feature>
<keyword evidence="2" id="KW-0812">Transmembrane</keyword>
<dbReference type="GeneID" id="87942845"/>
<dbReference type="Pfam" id="PF23670">
    <property type="entry name" value="PIGBOS1"/>
    <property type="match status" value="1"/>
</dbReference>
<feature type="compositionally biased region" description="Polar residues" evidence="1">
    <location>
        <begin position="53"/>
        <end position="76"/>
    </location>
</feature>
<reference evidence="4" key="1">
    <citation type="journal article" date="2023" name="bioRxiv">
        <title>Complete genome of the Medicago anthracnose fungus, Colletotrichum destructivum, reveals a mini-chromosome-like region within a core chromosome.</title>
        <authorList>
            <person name="Lapalu N."/>
            <person name="Simon A."/>
            <person name="Lu A."/>
            <person name="Plaumann P.-L."/>
            <person name="Amselem J."/>
            <person name="Pigne S."/>
            <person name="Auger A."/>
            <person name="Koch C."/>
            <person name="Dallery J.-F."/>
            <person name="O'Connell R.J."/>
        </authorList>
    </citation>
    <scope>NUCLEOTIDE SEQUENCE [LARGE SCALE GENOMIC DNA]</scope>
    <source>
        <strain evidence="4">CBS 520.97</strain>
    </source>
</reference>
<proteinExistence type="predicted"/>
<dbReference type="RefSeq" id="XP_062778552.1">
    <property type="nucleotide sequence ID" value="XM_062922501.1"/>
</dbReference>
<sequence length="76" mass="8369">MSLRNILPIVIAVVTGVGISTYTLKPGLEEQKRLRESKEGLPETFRPSETRNNEAQPPNQTMREPGTDSNGSSRST</sequence>
<evidence type="ECO:0000313" key="3">
    <source>
        <dbReference type="EMBL" id="WQF81328.1"/>
    </source>
</evidence>
<name>A0AAX4IEE3_9PEZI</name>
<gene>
    <name evidence="3" type="ORF">CDEST_06342</name>
</gene>
<protein>
    <submittedName>
        <fullName evidence="3">Uncharacterized protein</fullName>
    </submittedName>
</protein>
<evidence type="ECO:0000256" key="2">
    <source>
        <dbReference type="SAM" id="Phobius"/>
    </source>
</evidence>
<dbReference type="InterPro" id="IPR057394">
    <property type="entry name" value="PIGBOS1"/>
</dbReference>